<dbReference type="OrthoDB" id="4618973at2"/>
<gene>
    <name evidence="2" type="ORF">CGZ93_07975</name>
</gene>
<comment type="caution">
    <text evidence="2">The sequence shown here is derived from an EMBL/GenBank/DDBJ whole genome shotgun (WGS) entry which is preliminary data.</text>
</comment>
<accession>A0A255H2M0</accession>
<protein>
    <submittedName>
        <fullName evidence="2">Uncharacterized protein</fullName>
    </submittedName>
</protein>
<reference evidence="2 3" key="1">
    <citation type="submission" date="2017-07" db="EMBL/GenBank/DDBJ databases">
        <title>Draft whole genome sequences of clinical Proprionibacteriaceae strains.</title>
        <authorList>
            <person name="Bernier A.-M."/>
            <person name="Bernard K."/>
            <person name="Domingo M.-C."/>
        </authorList>
    </citation>
    <scope>NUCLEOTIDE SEQUENCE [LARGE SCALE GENOMIC DNA]</scope>
    <source>
        <strain evidence="2 3">NML 130396</strain>
    </source>
</reference>
<dbReference type="Gene3D" id="3.30.530.20">
    <property type="match status" value="1"/>
</dbReference>
<dbReference type="AlphaFoldDB" id="A0A255H2M0"/>
<organism evidence="2 3">
    <name type="scientific">Enemella dayhoffiae</name>
    <dbReference type="NCBI Taxonomy" id="2016507"/>
    <lineage>
        <taxon>Bacteria</taxon>
        <taxon>Bacillati</taxon>
        <taxon>Actinomycetota</taxon>
        <taxon>Actinomycetes</taxon>
        <taxon>Propionibacteriales</taxon>
        <taxon>Propionibacteriaceae</taxon>
        <taxon>Enemella</taxon>
    </lineage>
</organism>
<evidence type="ECO:0000256" key="1">
    <source>
        <dbReference type="SAM" id="MobiDB-lite"/>
    </source>
</evidence>
<evidence type="ECO:0000313" key="2">
    <source>
        <dbReference type="EMBL" id="OYO21875.1"/>
    </source>
</evidence>
<proteinExistence type="predicted"/>
<evidence type="ECO:0000313" key="3">
    <source>
        <dbReference type="Proteomes" id="UP000216311"/>
    </source>
</evidence>
<dbReference type="RefSeq" id="WP_094363619.1">
    <property type="nucleotide sequence ID" value="NZ_NMVQ01000012.1"/>
</dbReference>
<name>A0A255H2M0_9ACTN</name>
<feature type="region of interest" description="Disordered" evidence="1">
    <location>
        <begin position="1"/>
        <end position="23"/>
    </location>
</feature>
<dbReference type="EMBL" id="NMVQ01000012">
    <property type="protein sequence ID" value="OYO21875.1"/>
    <property type="molecule type" value="Genomic_DNA"/>
</dbReference>
<keyword evidence="3" id="KW-1185">Reference proteome</keyword>
<feature type="compositionally biased region" description="Basic and acidic residues" evidence="1">
    <location>
        <begin position="13"/>
        <end position="23"/>
    </location>
</feature>
<sequence length="66" mass="7092">MVKPAAHGQTEVVQRRETPDGLSELSREVIEGAMGGQEAYAVASLEGMRETLQRIKAAAEGHARSE</sequence>
<dbReference type="InterPro" id="IPR023393">
    <property type="entry name" value="START-like_dom_sf"/>
</dbReference>
<dbReference type="Proteomes" id="UP000216311">
    <property type="component" value="Unassembled WGS sequence"/>
</dbReference>